<reference evidence="1" key="1">
    <citation type="submission" date="2018-05" db="EMBL/GenBank/DDBJ databases">
        <title>Reclassification of Methylarcula marina and Methylarcula terricola as Paracoccus methylarcula sp.nov., comb.nov. and Paracoccus terricola comb.nov.</title>
        <authorList>
            <person name="Shmareva M.N."/>
            <person name="Doronina N.V."/>
            <person name="Vasilenko O.V."/>
            <person name="Tarlachkov S.V."/>
            <person name="Trotsenko Y.A."/>
        </authorList>
    </citation>
    <scope>NUCLEOTIDE SEQUENCE [LARGE SCALE GENOMIC DNA]</scope>
    <source>
        <strain evidence="1">VKM B-2159</strain>
    </source>
</reference>
<dbReference type="OrthoDB" id="8609462at2"/>
<evidence type="ECO:0000313" key="2">
    <source>
        <dbReference type="Proteomes" id="UP000238137"/>
    </source>
</evidence>
<evidence type="ECO:0000313" key="1">
    <source>
        <dbReference type="EMBL" id="RNF34038.1"/>
    </source>
</evidence>
<dbReference type="AlphaFoldDB" id="A0A3R7SCI3"/>
<protein>
    <submittedName>
        <fullName evidence="1">Uncharacterized protein</fullName>
    </submittedName>
</protein>
<keyword evidence="2" id="KW-1185">Reference proteome</keyword>
<dbReference type="EMBL" id="PXNQ02000008">
    <property type="protein sequence ID" value="RNF34038.1"/>
    <property type="molecule type" value="Genomic_DNA"/>
</dbReference>
<dbReference type="RefSeq" id="WP_148043684.1">
    <property type="nucleotide sequence ID" value="NZ_PXNQ02000008.1"/>
</dbReference>
<gene>
    <name evidence="1" type="ORF">A7A09_014175</name>
</gene>
<dbReference type="Proteomes" id="UP000238137">
    <property type="component" value="Unassembled WGS sequence"/>
</dbReference>
<comment type="caution">
    <text evidence="1">The sequence shown here is derived from an EMBL/GenBank/DDBJ whole genome shotgun (WGS) entry which is preliminary data.</text>
</comment>
<name>A0A3R7SCI3_9RHOB</name>
<accession>A0A3R7SCI3</accession>
<sequence>MTNRTFFGLPVVRGLVRQSDIEALPFWEFWLESAAGSTILRDSTTGEQMIYLHDWERFCRLFIATGRHRYSSMGRKNLIDVLTSVEPLEPVDQFPDIKS</sequence>
<proteinExistence type="predicted"/>
<organism evidence="1 2">
    <name type="scientific">Paracoccus methylarcula</name>
    <dbReference type="NCBI Taxonomy" id="72022"/>
    <lineage>
        <taxon>Bacteria</taxon>
        <taxon>Pseudomonadati</taxon>
        <taxon>Pseudomonadota</taxon>
        <taxon>Alphaproteobacteria</taxon>
        <taxon>Rhodobacterales</taxon>
        <taxon>Paracoccaceae</taxon>
        <taxon>Paracoccus</taxon>
    </lineage>
</organism>